<dbReference type="InterPro" id="IPR036410">
    <property type="entry name" value="HSP_DnaJ_Cys-rich_dom_sf"/>
</dbReference>
<dbReference type="PANTHER" id="PTHR43096">
    <property type="entry name" value="DNAJ HOMOLOG 1, MITOCHONDRIAL-RELATED"/>
    <property type="match status" value="1"/>
</dbReference>
<accession>A0ABC8LNE0</accession>
<dbReference type="Proteomes" id="UP001642260">
    <property type="component" value="Unassembled WGS sequence"/>
</dbReference>
<keyword evidence="2" id="KW-1185">Reference proteome</keyword>
<gene>
    <name evidence="1" type="ORF">ERUC_LOCUS37779</name>
</gene>
<dbReference type="PANTHER" id="PTHR43096:SF42">
    <property type="entry name" value="J DOMAIN-CONTAINING PROTEIN"/>
    <property type="match status" value="1"/>
</dbReference>
<protein>
    <submittedName>
        <fullName evidence="1">Uncharacterized protein</fullName>
    </submittedName>
</protein>
<dbReference type="AlphaFoldDB" id="A0ABC8LNE0"/>
<proteinExistence type="predicted"/>
<dbReference type="Gene3D" id="2.60.260.20">
    <property type="entry name" value="Urease metallochaperone UreE, N-terminal domain"/>
    <property type="match status" value="1"/>
</dbReference>
<comment type="caution">
    <text evidence="1">The sequence shown here is derived from an EMBL/GenBank/DDBJ whole genome shotgun (WGS) entry which is preliminary data.</text>
</comment>
<dbReference type="Gene3D" id="2.10.230.10">
    <property type="entry name" value="Heat shock protein DnaJ, cysteine-rich domain"/>
    <property type="match status" value="1"/>
</dbReference>
<dbReference type="SUPFAM" id="SSF57938">
    <property type="entry name" value="DnaJ/Hsp40 cysteine-rich domain"/>
    <property type="match status" value="1"/>
</dbReference>
<sequence length="93" mass="9914">MGGMRDYSNPFDLFESLFEGMGGMGGGMGSRGAGSRAIGGEDEYYSLILDFKEAFFSMEKEIEISRLESCVTCNGSGAKAGTKPTKCKTSTLI</sequence>
<evidence type="ECO:0000313" key="2">
    <source>
        <dbReference type="Proteomes" id="UP001642260"/>
    </source>
</evidence>
<reference evidence="1 2" key="1">
    <citation type="submission" date="2022-03" db="EMBL/GenBank/DDBJ databases">
        <authorList>
            <person name="Macdonald S."/>
            <person name="Ahmed S."/>
            <person name="Newling K."/>
        </authorList>
    </citation>
    <scope>NUCLEOTIDE SEQUENCE [LARGE SCALE GENOMIC DNA]</scope>
</reference>
<name>A0ABC8LNE0_ERUVS</name>
<dbReference type="EMBL" id="CAKOAT010661820">
    <property type="protein sequence ID" value="CAH8385296.1"/>
    <property type="molecule type" value="Genomic_DNA"/>
</dbReference>
<evidence type="ECO:0000313" key="1">
    <source>
        <dbReference type="EMBL" id="CAH8385296.1"/>
    </source>
</evidence>
<organism evidence="1 2">
    <name type="scientific">Eruca vesicaria subsp. sativa</name>
    <name type="common">Garden rocket</name>
    <name type="synonym">Eruca sativa</name>
    <dbReference type="NCBI Taxonomy" id="29727"/>
    <lineage>
        <taxon>Eukaryota</taxon>
        <taxon>Viridiplantae</taxon>
        <taxon>Streptophyta</taxon>
        <taxon>Embryophyta</taxon>
        <taxon>Tracheophyta</taxon>
        <taxon>Spermatophyta</taxon>
        <taxon>Magnoliopsida</taxon>
        <taxon>eudicotyledons</taxon>
        <taxon>Gunneridae</taxon>
        <taxon>Pentapetalae</taxon>
        <taxon>rosids</taxon>
        <taxon>malvids</taxon>
        <taxon>Brassicales</taxon>
        <taxon>Brassicaceae</taxon>
        <taxon>Brassiceae</taxon>
        <taxon>Eruca</taxon>
    </lineage>
</organism>